<accession>A0A318LBS5</accession>
<comment type="caution">
    <text evidence="6">The sequence shown here is derived from an EMBL/GenBank/DDBJ whole genome shotgun (WGS) entry which is preliminary data.</text>
</comment>
<evidence type="ECO:0000256" key="1">
    <source>
        <dbReference type="ARBA" id="ARBA00022723"/>
    </source>
</evidence>
<dbReference type="GO" id="GO:0008270">
    <property type="term" value="F:zinc ion binding"/>
    <property type="evidence" value="ECO:0007669"/>
    <property type="project" value="UniProtKB-KW"/>
</dbReference>
<dbReference type="NCBIfam" id="TIGR02419">
    <property type="entry name" value="C4_traR_proteo"/>
    <property type="match status" value="1"/>
</dbReference>
<dbReference type="PANTHER" id="PTHR38777:SF1">
    <property type="entry name" value="DNAK SUPPRESSOR PROTEIN"/>
    <property type="match status" value="1"/>
</dbReference>
<evidence type="ECO:0000256" key="4">
    <source>
        <dbReference type="PROSITE-ProRule" id="PRU00510"/>
    </source>
</evidence>
<proteinExistence type="predicted"/>
<keyword evidence="7" id="KW-1185">Reference proteome</keyword>
<keyword evidence="1" id="KW-0479">Metal-binding</keyword>
<name>A0A318LBS5_9NEIS</name>
<keyword evidence="3" id="KW-0862">Zinc</keyword>
<dbReference type="AlphaFoldDB" id="A0A318LBS5"/>
<reference evidence="6 7" key="1">
    <citation type="submission" date="2018-05" db="EMBL/GenBank/DDBJ databases">
        <title>Genomic Encyclopedia of Type Strains, Phase IV (KMG-IV): sequencing the most valuable type-strain genomes for metagenomic binning, comparative biology and taxonomic classification.</title>
        <authorList>
            <person name="Goeker M."/>
        </authorList>
    </citation>
    <scope>NUCLEOTIDE SEQUENCE [LARGE SCALE GENOMIC DNA]</scope>
    <source>
        <strain evidence="6 7">DSM 29661</strain>
    </source>
</reference>
<dbReference type="Gene3D" id="1.20.120.910">
    <property type="entry name" value="DksA, coiled-coil domain"/>
    <property type="match status" value="1"/>
</dbReference>
<evidence type="ECO:0000259" key="5">
    <source>
        <dbReference type="Pfam" id="PF01258"/>
    </source>
</evidence>
<dbReference type="GO" id="GO:1900378">
    <property type="term" value="P:positive regulation of secondary metabolite biosynthetic process"/>
    <property type="evidence" value="ECO:0007669"/>
    <property type="project" value="TreeGrafter"/>
</dbReference>
<gene>
    <name evidence="6" type="ORF">DFR34_10847</name>
</gene>
<feature type="domain" description="Zinc finger DksA/TraR C4-type" evidence="5">
    <location>
        <begin position="36"/>
        <end position="66"/>
    </location>
</feature>
<dbReference type="SUPFAM" id="SSF57716">
    <property type="entry name" value="Glucocorticoid receptor-like (DNA-binding domain)"/>
    <property type="match status" value="1"/>
</dbReference>
<dbReference type="OrthoDB" id="9811543at2"/>
<sequence length="68" mass="7449">MTDHFDRAAELELAQRTAALADHAARQPAMPGLLNCMDCGDEIPAARRAAMPTARRCIDCQASHEKTR</sequence>
<protein>
    <submittedName>
        <fullName evidence="6">TraR/DksA family transcriptional regulator</fullName>
    </submittedName>
</protein>
<dbReference type="InterPro" id="IPR012783">
    <property type="entry name" value="Znf_C4_TraR"/>
</dbReference>
<keyword evidence="2" id="KW-0863">Zinc-finger</keyword>
<evidence type="ECO:0000313" key="6">
    <source>
        <dbReference type="EMBL" id="PXX79157.1"/>
    </source>
</evidence>
<dbReference type="RefSeq" id="WP_110390615.1">
    <property type="nucleotide sequence ID" value="NZ_QJKI01000008.1"/>
</dbReference>
<evidence type="ECO:0000256" key="3">
    <source>
        <dbReference type="ARBA" id="ARBA00022833"/>
    </source>
</evidence>
<dbReference type="Pfam" id="PF01258">
    <property type="entry name" value="zf-dskA_traR"/>
    <property type="match status" value="1"/>
</dbReference>
<evidence type="ECO:0000256" key="2">
    <source>
        <dbReference type="ARBA" id="ARBA00022771"/>
    </source>
</evidence>
<dbReference type="PANTHER" id="PTHR38777">
    <property type="entry name" value="FELS-2 PROPHAGE PROTEIN"/>
    <property type="match status" value="1"/>
</dbReference>
<evidence type="ECO:0000313" key="7">
    <source>
        <dbReference type="Proteomes" id="UP000247555"/>
    </source>
</evidence>
<dbReference type="EMBL" id="QJKI01000008">
    <property type="protein sequence ID" value="PXX79157.1"/>
    <property type="molecule type" value="Genomic_DNA"/>
</dbReference>
<dbReference type="InterPro" id="IPR000962">
    <property type="entry name" value="Znf_DskA_TraR"/>
</dbReference>
<dbReference type="PROSITE" id="PS51128">
    <property type="entry name" value="ZF_DKSA_2"/>
    <property type="match status" value="1"/>
</dbReference>
<organism evidence="6 7">
    <name type="scientific">Rivihabitans pingtungensis</name>
    <dbReference type="NCBI Taxonomy" id="1054498"/>
    <lineage>
        <taxon>Bacteria</taxon>
        <taxon>Pseudomonadati</taxon>
        <taxon>Pseudomonadota</taxon>
        <taxon>Betaproteobacteria</taxon>
        <taxon>Neisseriales</taxon>
        <taxon>Aquaspirillaceae</taxon>
        <taxon>Rivihabitans</taxon>
    </lineage>
</organism>
<dbReference type="Proteomes" id="UP000247555">
    <property type="component" value="Unassembled WGS sequence"/>
</dbReference>
<feature type="zinc finger region" description="dksA C4-type" evidence="4">
    <location>
        <begin position="36"/>
        <end position="60"/>
    </location>
</feature>